<dbReference type="EMBL" id="KV876585">
    <property type="protein sequence ID" value="RZR75153.1"/>
    <property type="molecule type" value="Genomic_DNA"/>
</dbReference>
<gene>
    <name evidence="1" type="ORF">BHM03_00050675</name>
</gene>
<reference evidence="1" key="1">
    <citation type="journal article" date="2018" name="Data Brief">
        <title>Genome sequence data from 17 accessions of Ensete ventricosum, a staple food crop for millions in Ethiopia.</title>
        <authorList>
            <person name="Yemataw Z."/>
            <person name="Muzemil S."/>
            <person name="Ambachew D."/>
            <person name="Tripathi L."/>
            <person name="Tesfaye K."/>
            <person name="Chala A."/>
            <person name="Farbos A."/>
            <person name="O'Neill P."/>
            <person name="Moore K."/>
            <person name="Grant M."/>
            <person name="Studholme D.J."/>
        </authorList>
    </citation>
    <scope>NUCLEOTIDE SEQUENCE [LARGE SCALE GENOMIC DNA]</scope>
    <source>
        <tissue evidence="1">Leaf</tissue>
    </source>
</reference>
<accession>A0A445MLR6</accession>
<protein>
    <submittedName>
        <fullName evidence="1">Uncharacterized protein</fullName>
    </submittedName>
</protein>
<name>A0A445MLR6_ENSVE</name>
<dbReference type="Proteomes" id="UP000290560">
    <property type="component" value="Unassembled WGS sequence"/>
</dbReference>
<organism evidence="1">
    <name type="scientific">Ensete ventricosum</name>
    <name type="common">Abyssinian banana</name>
    <name type="synonym">Musa ensete</name>
    <dbReference type="NCBI Taxonomy" id="4639"/>
    <lineage>
        <taxon>Eukaryota</taxon>
        <taxon>Viridiplantae</taxon>
        <taxon>Streptophyta</taxon>
        <taxon>Embryophyta</taxon>
        <taxon>Tracheophyta</taxon>
        <taxon>Spermatophyta</taxon>
        <taxon>Magnoliopsida</taxon>
        <taxon>Liliopsida</taxon>
        <taxon>Zingiberales</taxon>
        <taxon>Musaceae</taxon>
        <taxon>Ensete</taxon>
    </lineage>
</organism>
<evidence type="ECO:0000313" key="1">
    <source>
        <dbReference type="EMBL" id="RZR75153.1"/>
    </source>
</evidence>
<proteinExistence type="predicted"/>
<sequence length="66" mass="7141">FHVVDGEFDIAIPVFFGGVERRGPEGSKELCVYGFGDVGKSSTEIDENLEPGGDVIVHDRTASSWI</sequence>
<dbReference type="AlphaFoldDB" id="A0A445MLR6"/>
<feature type="non-terminal residue" evidence="1">
    <location>
        <position position="1"/>
    </location>
</feature>